<feature type="non-terminal residue" evidence="2">
    <location>
        <position position="1"/>
    </location>
</feature>
<proteinExistence type="predicted"/>
<dbReference type="InterPro" id="IPR001900">
    <property type="entry name" value="RNase_II/R"/>
</dbReference>
<feature type="non-terminal residue" evidence="2">
    <location>
        <position position="179"/>
    </location>
</feature>
<dbReference type="Proteomes" id="UP000236333">
    <property type="component" value="Unassembled WGS sequence"/>
</dbReference>
<dbReference type="EMBL" id="PGGS01003826">
    <property type="protein sequence ID" value="PNG99174.1"/>
    <property type="molecule type" value="Genomic_DNA"/>
</dbReference>
<dbReference type="InterPro" id="IPR050180">
    <property type="entry name" value="RNR_Ribonuclease"/>
</dbReference>
<dbReference type="InterPro" id="IPR012340">
    <property type="entry name" value="NA-bd_OB-fold"/>
</dbReference>
<name>A0A2J7ZFW7_9CHLO</name>
<dbReference type="PANTHER" id="PTHR23355">
    <property type="entry name" value="RIBONUCLEASE"/>
    <property type="match status" value="1"/>
</dbReference>
<reference evidence="2 3" key="1">
    <citation type="journal article" date="2017" name="Mol. Biol. Evol.">
        <title>The 4-celled Tetrabaena socialis nuclear genome reveals the essential components for genetic control of cell number at the origin of multicellularity in the volvocine lineage.</title>
        <authorList>
            <person name="Featherston J."/>
            <person name="Arakaki Y."/>
            <person name="Hanschen E.R."/>
            <person name="Ferris P.J."/>
            <person name="Michod R.E."/>
            <person name="Olson B.J.S.C."/>
            <person name="Nozaki H."/>
            <person name="Durand P.M."/>
        </authorList>
    </citation>
    <scope>NUCLEOTIDE SEQUENCE [LARGE SCALE GENOMIC DNA]</scope>
    <source>
        <strain evidence="2 3">NIES-571</strain>
    </source>
</reference>
<evidence type="ECO:0000313" key="3">
    <source>
        <dbReference type="Proteomes" id="UP000236333"/>
    </source>
</evidence>
<feature type="domain" description="RNB" evidence="1">
    <location>
        <begin position="86"/>
        <end position="179"/>
    </location>
</feature>
<gene>
    <name evidence="2" type="ORF">TSOC_015054</name>
</gene>
<dbReference type="AlphaFoldDB" id="A0A2J7ZFW7"/>
<organism evidence="2 3">
    <name type="scientific">Tetrabaena socialis</name>
    <dbReference type="NCBI Taxonomy" id="47790"/>
    <lineage>
        <taxon>Eukaryota</taxon>
        <taxon>Viridiplantae</taxon>
        <taxon>Chlorophyta</taxon>
        <taxon>core chlorophytes</taxon>
        <taxon>Chlorophyceae</taxon>
        <taxon>CS clade</taxon>
        <taxon>Chlamydomonadales</taxon>
        <taxon>Tetrabaenaceae</taxon>
        <taxon>Tetrabaena</taxon>
    </lineage>
</organism>
<evidence type="ECO:0000313" key="2">
    <source>
        <dbReference type="EMBL" id="PNG99174.1"/>
    </source>
</evidence>
<dbReference type="OrthoDB" id="2285229at2759"/>
<dbReference type="PANTHER" id="PTHR23355:SF42">
    <property type="entry name" value="RIBONUCLEASE II, CHLOROPLASTIC_MITOCHONDRIAL"/>
    <property type="match status" value="1"/>
</dbReference>
<sequence length="179" mass="18895">AVALSAPRTGEQAMLLALSSLQLAGGGSRADPDAAAALLTELGVFRRHEPLALLRRGVELQLPQERTAEAEALLASPPPDPDAATRADLTHLPVFTIDDASTTEVDDGLSIEPLPGGSGSGGGFRIWIHVADPTRWISPGSGLDLFGRQRIRTLYLPWGSARMFPPELAEGPFSLRAGE</sequence>
<dbReference type="GO" id="GO:0003723">
    <property type="term" value="F:RNA binding"/>
    <property type="evidence" value="ECO:0007669"/>
    <property type="project" value="InterPro"/>
</dbReference>
<comment type="caution">
    <text evidence="2">The sequence shown here is derived from an EMBL/GenBank/DDBJ whole genome shotgun (WGS) entry which is preliminary data.</text>
</comment>
<dbReference type="SUPFAM" id="SSF50249">
    <property type="entry name" value="Nucleic acid-binding proteins"/>
    <property type="match status" value="1"/>
</dbReference>
<dbReference type="Pfam" id="PF00773">
    <property type="entry name" value="RNB"/>
    <property type="match status" value="1"/>
</dbReference>
<dbReference type="GO" id="GO:0000932">
    <property type="term" value="C:P-body"/>
    <property type="evidence" value="ECO:0007669"/>
    <property type="project" value="TreeGrafter"/>
</dbReference>
<dbReference type="GO" id="GO:0006402">
    <property type="term" value="P:mRNA catabolic process"/>
    <property type="evidence" value="ECO:0007669"/>
    <property type="project" value="TreeGrafter"/>
</dbReference>
<protein>
    <recommendedName>
        <fullName evidence="1">RNB domain-containing protein</fullName>
    </recommendedName>
</protein>
<dbReference type="GO" id="GO:0000175">
    <property type="term" value="F:3'-5'-RNA exonuclease activity"/>
    <property type="evidence" value="ECO:0007669"/>
    <property type="project" value="TreeGrafter"/>
</dbReference>
<keyword evidence="3" id="KW-1185">Reference proteome</keyword>
<accession>A0A2J7ZFW7</accession>
<evidence type="ECO:0000259" key="1">
    <source>
        <dbReference type="Pfam" id="PF00773"/>
    </source>
</evidence>